<keyword evidence="1" id="KW-0472">Membrane</keyword>
<dbReference type="SUPFAM" id="SSF54593">
    <property type="entry name" value="Glyoxalase/Bleomycin resistance protein/Dihydroxybiphenyl dioxygenase"/>
    <property type="match status" value="1"/>
</dbReference>
<feature type="domain" description="VOC" evidence="2">
    <location>
        <begin position="2"/>
        <end position="132"/>
    </location>
</feature>
<gene>
    <name evidence="3" type="ORF">FM996_01495</name>
</gene>
<protein>
    <submittedName>
        <fullName evidence="3">VOC family protein</fullName>
    </submittedName>
</protein>
<dbReference type="Gene3D" id="3.30.720.110">
    <property type="match status" value="1"/>
</dbReference>
<keyword evidence="1" id="KW-1133">Transmembrane helix</keyword>
<dbReference type="PANTHER" id="PTHR34109:SF1">
    <property type="entry name" value="VOC DOMAIN-CONTAINING PROTEIN"/>
    <property type="match status" value="1"/>
</dbReference>
<dbReference type="InterPro" id="IPR029068">
    <property type="entry name" value="Glyas_Bleomycin-R_OHBP_Dase"/>
</dbReference>
<dbReference type="RefSeq" id="WP_142861517.1">
    <property type="nucleotide sequence ID" value="NZ_VJMF01000006.1"/>
</dbReference>
<feature type="transmembrane region" description="Helical" evidence="1">
    <location>
        <begin position="6"/>
        <end position="26"/>
    </location>
</feature>
<comment type="caution">
    <text evidence="3">The sequence shown here is derived from an EMBL/GenBank/DDBJ whole genome shotgun (WGS) entry which is preliminary data.</text>
</comment>
<dbReference type="CDD" id="cd07246">
    <property type="entry name" value="VOC_like"/>
    <property type="match status" value="1"/>
</dbReference>
<dbReference type="Proteomes" id="UP000316781">
    <property type="component" value="Unassembled WGS sequence"/>
</dbReference>
<evidence type="ECO:0000259" key="2">
    <source>
        <dbReference type="PROSITE" id="PS51819"/>
    </source>
</evidence>
<reference evidence="3 4" key="1">
    <citation type="submission" date="2019-07" db="EMBL/GenBank/DDBJ databases">
        <title>Ln-dependent methylotrophs.</title>
        <authorList>
            <person name="Tani A."/>
        </authorList>
    </citation>
    <scope>NUCLEOTIDE SEQUENCE [LARGE SCALE GENOMIC DNA]</scope>
    <source>
        <strain evidence="3 4">SM89A</strain>
    </source>
</reference>
<dbReference type="AlphaFoldDB" id="A0A549T7X4"/>
<dbReference type="Gene3D" id="3.30.720.120">
    <property type="match status" value="1"/>
</dbReference>
<sequence>MQRPRVAPYLTVSPAAGAIAFYSAAFGAQQRALMPSVDGMRIAHCELAINGGSVMLADVFPELGHARMPLPGEQVTASVSLEYDKAQEVDDIVARASQLGAKVETQPTNTFWGTRYAALRDPFGHRWILNAPLDSRNGA</sequence>
<keyword evidence="1" id="KW-0812">Transmembrane</keyword>
<evidence type="ECO:0000313" key="3">
    <source>
        <dbReference type="EMBL" id="TRL37968.1"/>
    </source>
</evidence>
<dbReference type="InterPro" id="IPR004360">
    <property type="entry name" value="Glyas_Fos-R_dOase_dom"/>
</dbReference>
<accession>A0A549T7X4</accession>
<name>A0A549T7X4_METSR</name>
<dbReference type="PROSITE" id="PS51819">
    <property type="entry name" value="VOC"/>
    <property type="match status" value="1"/>
</dbReference>
<dbReference type="InterPro" id="IPR037523">
    <property type="entry name" value="VOC_core"/>
</dbReference>
<proteinExistence type="predicted"/>
<dbReference type="EMBL" id="VJMF01000006">
    <property type="protein sequence ID" value="TRL37968.1"/>
    <property type="molecule type" value="Genomic_DNA"/>
</dbReference>
<evidence type="ECO:0000313" key="4">
    <source>
        <dbReference type="Proteomes" id="UP000316781"/>
    </source>
</evidence>
<dbReference type="PANTHER" id="PTHR34109">
    <property type="entry name" value="BNAUNNG04460D PROTEIN-RELATED"/>
    <property type="match status" value="1"/>
</dbReference>
<evidence type="ECO:0000256" key="1">
    <source>
        <dbReference type="SAM" id="Phobius"/>
    </source>
</evidence>
<dbReference type="Pfam" id="PF00903">
    <property type="entry name" value="Glyoxalase"/>
    <property type="match status" value="1"/>
</dbReference>
<organism evidence="3 4">
    <name type="scientific">Methylosinus sporium</name>
    <dbReference type="NCBI Taxonomy" id="428"/>
    <lineage>
        <taxon>Bacteria</taxon>
        <taxon>Pseudomonadati</taxon>
        <taxon>Pseudomonadota</taxon>
        <taxon>Alphaproteobacteria</taxon>
        <taxon>Hyphomicrobiales</taxon>
        <taxon>Methylocystaceae</taxon>
        <taxon>Methylosinus</taxon>
    </lineage>
</organism>